<dbReference type="InterPro" id="IPR006059">
    <property type="entry name" value="SBP"/>
</dbReference>
<evidence type="ECO:0000256" key="5">
    <source>
        <dbReference type="SAM" id="SignalP"/>
    </source>
</evidence>
<dbReference type="GO" id="GO:0042956">
    <property type="term" value="P:maltodextrin transmembrane transport"/>
    <property type="evidence" value="ECO:0007669"/>
    <property type="project" value="TreeGrafter"/>
</dbReference>
<keyword evidence="2" id="KW-0813">Transport</keyword>
<evidence type="ECO:0000256" key="4">
    <source>
        <dbReference type="SAM" id="MobiDB-lite"/>
    </source>
</evidence>
<dbReference type="SUPFAM" id="SSF53850">
    <property type="entry name" value="Periplasmic binding protein-like II"/>
    <property type="match status" value="1"/>
</dbReference>
<reference evidence="6 7" key="1">
    <citation type="submission" date="2009-08" db="EMBL/GenBank/DDBJ databases">
        <authorList>
            <person name="Weinstock G."/>
            <person name="Sodergren E."/>
            <person name="Clifton S."/>
            <person name="Fulton L."/>
            <person name="Fulton B."/>
            <person name="Courtney L."/>
            <person name="Fronick C."/>
            <person name="Harrison M."/>
            <person name="Strong C."/>
            <person name="Farmer C."/>
            <person name="Delahaunty K."/>
            <person name="Markovic C."/>
            <person name="Hall O."/>
            <person name="Minx P."/>
            <person name="Tomlinson C."/>
            <person name="Mitreva M."/>
            <person name="Nelson J."/>
            <person name="Hou S."/>
            <person name="Wollam A."/>
            <person name="Pepin K.H."/>
            <person name="Johnson M."/>
            <person name="Bhonagiri V."/>
            <person name="Nash W.E."/>
            <person name="Warren W."/>
            <person name="Chinwalla A."/>
            <person name="Mardis E.R."/>
            <person name="Wilson R.K."/>
        </authorList>
    </citation>
    <scope>NUCLEOTIDE SEQUENCE [LARGE SCALE GENOMIC DNA]</scope>
    <source>
        <strain evidence="6 7">L1-82</strain>
    </source>
</reference>
<proteinExistence type="inferred from homology"/>
<comment type="caution">
    <text evidence="6">The sequence shown here is derived from an EMBL/GenBank/DDBJ whole genome shotgun (WGS) entry which is preliminary data.</text>
</comment>
<dbReference type="EMBL" id="ABYJ02000230">
    <property type="protein sequence ID" value="EEU99216.1"/>
    <property type="molecule type" value="Genomic_DNA"/>
</dbReference>
<feature type="signal peptide" evidence="5">
    <location>
        <begin position="1"/>
        <end position="43"/>
    </location>
</feature>
<dbReference type="PANTHER" id="PTHR30061:SF50">
    <property type="entry name" value="MALTOSE_MALTODEXTRIN-BINDING PERIPLASMIC PROTEIN"/>
    <property type="match status" value="1"/>
</dbReference>
<evidence type="ECO:0000313" key="6">
    <source>
        <dbReference type="EMBL" id="EEU99216.1"/>
    </source>
</evidence>
<evidence type="ECO:0000256" key="1">
    <source>
        <dbReference type="ARBA" id="ARBA00008520"/>
    </source>
</evidence>
<name>C7GG23_9FIRM</name>
<feature type="region of interest" description="Disordered" evidence="4">
    <location>
        <begin position="54"/>
        <end position="110"/>
    </location>
</feature>
<dbReference type="GO" id="GO:0015768">
    <property type="term" value="P:maltose transport"/>
    <property type="evidence" value="ECO:0007669"/>
    <property type="project" value="TreeGrafter"/>
</dbReference>
<dbReference type="GO" id="GO:1901982">
    <property type="term" value="F:maltose binding"/>
    <property type="evidence" value="ECO:0007669"/>
    <property type="project" value="TreeGrafter"/>
</dbReference>
<dbReference type="HOGENOM" id="CLU_031285_17_3_9"/>
<feature type="compositionally biased region" description="Low complexity" evidence="4">
    <location>
        <begin position="54"/>
        <end position="91"/>
    </location>
</feature>
<dbReference type="GO" id="GO:0055052">
    <property type="term" value="C:ATP-binding cassette (ABC) transporter complex, substrate-binding subunit-containing"/>
    <property type="evidence" value="ECO:0007669"/>
    <property type="project" value="TreeGrafter"/>
</dbReference>
<keyword evidence="3 5" id="KW-0732">Signal</keyword>
<evidence type="ECO:0000313" key="7">
    <source>
        <dbReference type="Proteomes" id="UP000004828"/>
    </source>
</evidence>
<comment type="similarity">
    <text evidence="1">Belongs to the bacterial solute-binding protein 1 family.</text>
</comment>
<dbReference type="Proteomes" id="UP000004828">
    <property type="component" value="Unassembled WGS sequence"/>
</dbReference>
<dbReference type="AlphaFoldDB" id="C7GG23"/>
<feature type="chain" id="PRO_5039067577" evidence="5">
    <location>
        <begin position="44"/>
        <end position="373"/>
    </location>
</feature>
<sequence length="373" mass="39838">MQIAFYIKTKFMKTFWEKEKERKKMKKKAVSLLMVAAMMTTMAAGCGNKAANNAGSDAAADNSTTSDAAADNSTTSDAAAEETAGTEAAAADSEDEPWSGTITVWSPQEDQDTGWLAKECDAFNAAHPNWDITFNYGVCAEGDAKATVTQDVENSADVYMLANDNIPDLVSANALAELGGSYLDYVTTTNSDSITASVTYNDAVVAFPFTSNTWFMYYDKSVFSDDDIKSFDTMLEKGKVSFPLSNSWYIQAFYVANGCTLFGDGTDAAAGVDFSGDKAAAVTEYLVDLCKNPNFINDADGAGIAGLRDGSVNAIFSGTWDAESVKEALGDNMGVAALPTVNIGGTEGQMKSFIGSKQSALIQIQRICRFPWL</sequence>
<organism evidence="6 7">
    <name type="scientific">Roseburia intestinalis L1-82</name>
    <dbReference type="NCBI Taxonomy" id="536231"/>
    <lineage>
        <taxon>Bacteria</taxon>
        <taxon>Bacillati</taxon>
        <taxon>Bacillota</taxon>
        <taxon>Clostridia</taxon>
        <taxon>Lachnospirales</taxon>
        <taxon>Lachnospiraceae</taxon>
        <taxon>Roseburia</taxon>
    </lineage>
</organism>
<gene>
    <name evidence="6" type="ORF">ROSINTL182_08883</name>
</gene>
<dbReference type="PANTHER" id="PTHR30061">
    <property type="entry name" value="MALTOSE-BINDING PERIPLASMIC PROTEIN"/>
    <property type="match status" value="1"/>
</dbReference>
<accession>C7GG23</accession>
<evidence type="ECO:0000256" key="3">
    <source>
        <dbReference type="ARBA" id="ARBA00022729"/>
    </source>
</evidence>
<dbReference type="Pfam" id="PF13416">
    <property type="entry name" value="SBP_bac_8"/>
    <property type="match status" value="1"/>
</dbReference>
<protein>
    <submittedName>
        <fullName evidence="6">ABC transporter, solute-binding protein</fullName>
    </submittedName>
</protein>
<evidence type="ECO:0000256" key="2">
    <source>
        <dbReference type="ARBA" id="ARBA00022448"/>
    </source>
</evidence>
<dbReference type="Gene3D" id="3.40.190.10">
    <property type="entry name" value="Periplasmic binding protein-like II"/>
    <property type="match status" value="1"/>
</dbReference>